<evidence type="ECO:0000313" key="4">
    <source>
        <dbReference type="Proteomes" id="UP000199577"/>
    </source>
</evidence>
<protein>
    <submittedName>
        <fullName evidence="3">Dihydroanticapsin dehydrogenase</fullName>
    </submittedName>
</protein>
<organism evidence="3 4">
    <name type="scientific">Parapedobacter composti</name>
    <dbReference type="NCBI Taxonomy" id="623281"/>
    <lineage>
        <taxon>Bacteria</taxon>
        <taxon>Pseudomonadati</taxon>
        <taxon>Bacteroidota</taxon>
        <taxon>Sphingobacteriia</taxon>
        <taxon>Sphingobacteriales</taxon>
        <taxon>Sphingobacteriaceae</taxon>
        <taxon>Parapedobacter</taxon>
    </lineage>
</organism>
<keyword evidence="4" id="KW-1185">Reference proteome</keyword>
<dbReference type="Proteomes" id="UP000199577">
    <property type="component" value="Unassembled WGS sequence"/>
</dbReference>
<dbReference type="InterPro" id="IPR036291">
    <property type="entry name" value="NAD(P)-bd_dom_sf"/>
</dbReference>
<dbReference type="InterPro" id="IPR020904">
    <property type="entry name" value="Sc_DH/Rdtase_CS"/>
</dbReference>
<comment type="similarity">
    <text evidence="1">Belongs to the short-chain dehydrogenases/reductases (SDR) family.</text>
</comment>
<sequence>MKRLKEKVALVTGAASGIGYATAVSMWKEGAKIIALDVNESELGKLKTSLSDRITAICCDVGKSEQVASAVNAGVMEYEGLHIICNCAGIAKAEPFLEMTNENWERTVAVNMSSVYYVCQSGIPYMKQSGGGSIINCGSIASVVAETDLAAYCASKAGVLALTKVIAIEHAKDKIRANCICPGMTDTPMAEPYYEAYGGKAAYMEEITDWQPLGLGRPEQIASIAVFLASEDSGMMTGSAVMADGGFTAM</sequence>
<dbReference type="SUPFAM" id="SSF51735">
    <property type="entry name" value="NAD(P)-binding Rossmann-fold domains"/>
    <property type="match status" value="1"/>
</dbReference>
<evidence type="ECO:0000256" key="1">
    <source>
        <dbReference type="ARBA" id="ARBA00006484"/>
    </source>
</evidence>
<name>A0A1I1MF07_9SPHI</name>
<dbReference type="AlphaFoldDB" id="A0A1I1MF07"/>
<dbReference type="FunFam" id="3.40.50.720:FF:000084">
    <property type="entry name" value="Short-chain dehydrogenase reductase"/>
    <property type="match status" value="1"/>
</dbReference>
<dbReference type="OrthoDB" id="9803333at2"/>
<dbReference type="STRING" id="623281.SAMN05421747_13411"/>
<evidence type="ECO:0000313" key="3">
    <source>
        <dbReference type="EMBL" id="SFC83726.1"/>
    </source>
</evidence>
<dbReference type="Pfam" id="PF13561">
    <property type="entry name" value="adh_short_C2"/>
    <property type="match status" value="1"/>
</dbReference>
<dbReference type="Gene3D" id="3.40.50.720">
    <property type="entry name" value="NAD(P)-binding Rossmann-like Domain"/>
    <property type="match status" value="1"/>
</dbReference>
<reference evidence="3 4" key="1">
    <citation type="submission" date="2016-10" db="EMBL/GenBank/DDBJ databases">
        <authorList>
            <person name="de Groot N.N."/>
        </authorList>
    </citation>
    <scope>NUCLEOTIDE SEQUENCE [LARGE SCALE GENOMIC DNA]</scope>
    <source>
        <strain evidence="3 4">DSM 22900</strain>
    </source>
</reference>
<dbReference type="PRINTS" id="PR00081">
    <property type="entry name" value="GDHRDH"/>
</dbReference>
<proteinExistence type="inferred from homology"/>
<dbReference type="InterPro" id="IPR002347">
    <property type="entry name" value="SDR_fam"/>
</dbReference>
<dbReference type="GO" id="GO:0016491">
    <property type="term" value="F:oxidoreductase activity"/>
    <property type="evidence" value="ECO:0007669"/>
    <property type="project" value="UniProtKB-KW"/>
</dbReference>
<accession>A0A1I1MF07</accession>
<dbReference type="PANTHER" id="PTHR24321">
    <property type="entry name" value="DEHYDROGENASES, SHORT CHAIN"/>
    <property type="match status" value="1"/>
</dbReference>
<dbReference type="CDD" id="cd05233">
    <property type="entry name" value="SDR_c"/>
    <property type="match status" value="1"/>
</dbReference>
<keyword evidence="2" id="KW-0560">Oxidoreductase</keyword>
<dbReference type="PANTHER" id="PTHR24321:SF8">
    <property type="entry name" value="ESTRADIOL 17-BETA-DEHYDROGENASE 8-RELATED"/>
    <property type="match status" value="1"/>
</dbReference>
<dbReference type="RefSeq" id="WP_090975203.1">
    <property type="nucleotide sequence ID" value="NZ_FOLL01000034.1"/>
</dbReference>
<dbReference type="EMBL" id="FOLL01000034">
    <property type="protein sequence ID" value="SFC83726.1"/>
    <property type="molecule type" value="Genomic_DNA"/>
</dbReference>
<evidence type="ECO:0000256" key="2">
    <source>
        <dbReference type="ARBA" id="ARBA00023002"/>
    </source>
</evidence>
<dbReference type="PROSITE" id="PS00061">
    <property type="entry name" value="ADH_SHORT"/>
    <property type="match status" value="1"/>
</dbReference>
<dbReference type="PRINTS" id="PR00080">
    <property type="entry name" value="SDRFAMILY"/>
</dbReference>
<gene>
    <name evidence="3" type="ORF">SAMN05421747_13411</name>
</gene>